<evidence type="ECO:0000313" key="3">
    <source>
        <dbReference type="Proteomes" id="UP000271624"/>
    </source>
</evidence>
<accession>A0A433VMJ1</accession>
<dbReference type="Proteomes" id="UP000271624">
    <property type="component" value="Unassembled WGS sequence"/>
</dbReference>
<dbReference type="EMBL" id="RSCL01000005">
    <property type="protein sequence ID" value="RUT07353.1"/>
    <property type="molecule type" value="Genomic_DNA"/>
</dbReference>
<evidence type="ECO:0000256" key="1">
    <source>
        <dbReference type="SAM" id="MobiDB-lite"/>
    </source>
</evidence>
<evidence type="ECO:0000313" key="2">
    <source>
        <dbReference type="EMBL" id="RUT07353.1"/>
    </source>
</evidence>
<dbReference type="AlphaFoldDB" id="A0A433VMJ1"/>
<sequence length="115" mass="12747">MANLISSTISHINHVLKQFQVKRFLAVALIGFVLLTTNVAPQNSSKAITNKINEIVHQDDSERPKTTGEWNKEARETEDAPGERIQRIGKQSAEAVKDFGSVYPDTAERSANAEQ</sequence>
<reference evidence="2" key="2">
    <citation type="journal article" date="2019" name="Genome Biol. Evol.">
        <title>Day and night: Metabolic profiles and evolutionary relationships of six axenic non-marine cyanobacteria.</title>
        <authorList>
            <person name="Will S.E."/>
            <person name="Henke P."/>
            <person name="Boedeker C."/>
            <person name="Huang S."/>
            <person name="Brinkmann H."/>
            <person name="Rohde M."/>
            <person name="Jarek M."/>
            <person name="Friedl T."/>
            <person name="Seufert S."/>
            <person name="Schumacher M."/>
            <person name="Overmann J."/>
            <person name="Neumann-Schaal M."/>
            <person name="Petersen J."/>
        </authorList>
    </citation>
    <scope>NUCLEOTIDE SEQUENCE [LARGE SCALE GENOMIC DNA]</scope>
    <source>
        <strain evidence="2">PCC 7102</strain>
    </source>
</reference>
<gene>
    <name evidence="2" type="ORF">DSM106972_026140</name>
</gene>
<feature type="region of interest" description="Disordered" evidence="1">
    <location>
        <begin position="55"/>
        <end position="90"/>
    </location>
</feature>
<protein>
    <submittedName>
        <fullName evidence="2">Uncharacterized protein</fullName>
    </submittedName>
</protein>
<organism evidence="2 3">
    <name type="scientific">Dulcicalothrix desertica PCC 7102</name>
    <dbReference type="NCBI Taxonomy" id="232991"/>
    <lineage>
        <taxon>Bacteria</taxon>
        <taxon>Bacillati</taxon>
        <taxon>Cyanobacteriota</taxon>
        <taxon>Cyanophyceae</taxon>
        <taxon>Nostocales</taxon>
        <taxon>Calotrichaceae</taxon>
        <taxon>Dulcicalothrix</taxon>
    </lineage>
</organism>
<comment type="caution">
    <text evidence="2">The sequence shown here is derived from an EMBL/GenBank/DDBJ whole genome shotgun (WGS) entry which is preliminary data.</text>
</comment>
<name>A0A433VMJ1_9CYAN</name>
<proteinExistence type="predicted"/>
<reference evidence="2" key="1">
    <citation type="submission" date="2018-12" db="EMBL/GenBank/DDBJ databases">
        <authorList>
            <person name="Will S."/>
            <person name="Neumann-Schaal M."/>
            <person name="Henke P."/>
        </authorList>
    </citation>
    <scope>NUCLEOTIDE SEQUENCE</scope>
    <source>
        <strain evidence="2">PCC 7102</strain>
    </source>
</reference>
<dbReference type="RefSeq" id="WP_127081168.1">
    <property type="nucleotide sequence ID" value="NZ_RSCL01000005.1"/>
</dbReference>
<keyword evidence="3" id="KW-1185">Reference proteome</keyword>
<feature type="compositionally biased region" description="Basic and acidic residues" evidence="1">
    <location>
        <begin position="55"/>
        <end position="86"/>
    </location>
</feature>
<dbReference type="OrthoDB" id="467131at2"/>